<dbReference type="Pfam" id="PF03634">
    <property type="entry name" value="TCP"/>
    <property type="match status" value="1"/>
</dbReference>
<feature type="non-terminal residue" evidence="3">
    <location>
        <position position="1"/>
    </location>
</feature>
<dbReference type="OrthoDB" id="1927134at2759"/>
<accession>A0A5J9WDC4</accession>
<dbReference type="EMBL" id="RWGY01000004">
    <property type="protein sequence ID" value="TVU46001.1"/>
    <property type="molecule type" value="Genomic_DNA"/>
</dbReference>
<sequence length="263" mass="27083">MVSIANQNPDGRPIPNGDGDLHLLPTPCPIWLQDSFRAAAAPNNSPMAPAPAPGPSSSAAASFLHACCASVQRSDACYRLLLPYADSFRGSLARVARTSAGLASARQHAFSDDLARLKQHGTGAGAMADMALVSGGATGWTGTRPPTELDRLGFDQSSKAIEWLIRAAAIDELPSLDCSFALPAPSPRPPAGGDADAEEVSTSDTSKGSVLSLANASADTGAAATHQTNHAYNGRGAFAELLNGSATDNKPMRCSGDKQERTT</sequence>
<comment type="caution">
    <text evidence="3">The sequence shown here is derived from an EMBL/GenBank/DDBJ whole genome shotgun (WGS) entry which is preliminary data.</text>
</comment>
<evidence type="ECO:0000313" key="3">
    <source>
        <dbReference type="EMBL" id="TVU46001.1"/>
    </source>
</evidence>
<dbReference type="Gramene" id="TVU46001">
    <property type="protein sequence ID" value="TVU46001"/>
    <property type="gene ID" value="EJB05_05513"/>
</dbReference>
<feature type="domain" description="TCP" evidence="2">
    <location>
        <begin position="150"/>
        <end position="225"/>
    </location>
</feature>
<feature type="region of interest" description="Disordered" evidence="1">
    <location>
        <begin position="181"/>
        <end position="209"/>
    </location>
</feature>
<dbReference type="AlphaFoldDB" id="A0A5J9WDC4"/>
<proteinExistence type="predicted"/>
<name>A0A5J9WDC4_9POAL</name>
<feature type="region of interest" description="Disordered" evidence="1">
    <location>
        <begin position="242"/>
        <end position="263"/>
    </location>
</feature>
<evidence type="ECO:0000259" key="2">
    <source>
        <dbReference type="Pfam" id="PF03634"/>
    </source>
</evidence>
<organism evidence="3 4">
    <name type="scientific">Eragrostis curvula</name>
    <name type="common">weeping love grass</name>
    <dbReference type="NCBI Taxonomy" id="38414"/>
    <lineage>
        <taxon>Eukaryota</taxon>
        <taxon>Viridiplantae</taxon>
        <taxon>Streptophyta</taxon>
        <taxon>Embryophyta</taxon>
        <taxon>Tracheophyta</taxon>
        <taxon>Spermatophyta</taxon>
        <taxon>Magnoliopsida</taxon>
        <taxon>Liliopsida</taxon>
        <taxon>Poales</taxon>
        <taxon>Poaceae</taxon>
        <taxon>PACMAD clade</taxon>
        <taxon>Chloridoideae</taxon>
        <taxon>Eragrostideae</taxon>
        <taxon>Eragrostidinae</taxon>
        <taxon>Eragrostis</taxon>
    </lineage>
</organism>
<dbReference type="Proteomes" id="UP000324897">
    <property type="component" value="Chromosome 5"/>
</dbReference>
<gene>
    <name evidence="3" type="ORF">EJB05_05513</name>
</gene>
<protein>
    <recommendedName>
        <fullName evidence="2">TCP domain-containing protein</fullName>
    </recommendedName>
</protein>
<keyword evidence="4" id="KW-1185">Reference proteome</keyword>
<dbReference type="InterPro" id="IPR017887">
    <property type="entry name" value="TF_TCP_subgr"/>
</dbReference>
<reference evidence="3 4" key="1">
    <citation type="journal article" date="2019" name="Sci. Rep.">
        <title>A high-quality genome of Eragrostis curvula grass provides insights into Poaceae evolution and supports new strategies to enhance forage quality.</title>
        <authorList>
            <person name="Carballo J."/>
            <person name="Santos B.A.C.M."/>
            <person name="Zappacosta D."/>
            <person name="Garbus I."/>
            <person name="Selva J.P."/>
            <person name="Gallo C.A."/>
            <person name="Diaz A."/>
            <person name="Albertini E."/>
            <person name="Caccamo M."/>
            <person name="Echenique V."/>
        </authorList>
    </citation>
    <scope>NUCLEOTIDE SEQUENCE [LARGE SCALE GENOMIC DNA]</scope>
    <source>
        <strain evidence="4">cv. Victoria</strain>
        <tissue evidence="3">Leaf</tissue>
    </source>
</reference>
<evidence type="ECO:0000256" key="1">
    <source>
        <dbReference type="SAM" id="MobiDB-lite"/>
    </source>
</evidence>
<evidence type="ECO:0000313" key="4">
    <source>
        <dbReference type="Proteomes" id="UP000324897"/>
    </source>
</evidence>